<evidence type="ECO:0000313" key="2">
    <source>
        <dbReference type="Proteomes" id="UP000439903"/>
    </source>
</evidence>
<comment type="caution">
    <text evidence="1">The sequence shown here is derived from an EMBL/GenBank/DDBJ whole genome shotgun (WGS) entry which is preliminary data.</text>
</comment>
<reference evidence="1 2" key="1">
    <citation type="journal article" date="2019" name="Environ. Microbiol.">
        <title>At the nexus of three kingdoms: the genome of the mycorrhizal fungus Gigaspora margarita provides insights into plant, endobacterial and fungal interactions.</title>
        <authorList>
            <person name="Venice F."/>
            <person name="Ghignone S."/>
            <person name="Salvioli di Fossalunga A."/>
            <person name="Amselem J."/>
            <person name="Novero M."/>
            <person name="Xianan X."/>
            <person name="Sedzielewska Toro K."/>
            <person name="Morin E."/>
            <person name="Lipzen A."/>
            <person name="Grigoriev I.V."/>
            <person name="Henrissat B."/>
            <person name="Martin F.M."/>
            <person name="Bonfante P."/>
        </authorList>
    </citation>
    <scope>NUCLEOTIDE SEQUENCE [LARGE SCALE GENOMIC DNA]</scope>
    <source>
        <strain evidence="1 2">BEG34</strain>
    </source>
</reference>
<name>A0A8H4A4Y1_GIGMA</name>
<proteinExistence type="predicted"/>
<dbReference type="AlphaFoldDB" id="A0A8H4A4Y1"/>
<protein>
    <submittedName>
        <fullName evidence="1">Uncharacterized protein</fullName>
    </submittedName>
</protein>
<dbReference type="EMBL" id="WTPW01001818">
    <property type="protein sequence ID" value="KAF0412224.1"/>
    <property type="molecule type" value="Genomic_DNA"/>
</dbReference>
<accession>A0A8H4A4Y1</accession>
<gene>
    <name evidence="1" type="ORF">F8M41_007956</name>
</gene>
<dbReference type="Proteomes" id="UP000439903">
    <property type="component" value="Unassembled WGS sequence"/>
</dbReference>
<keyword evidence="2" id="KW-1185">Reference proteome</keyword>
<sequence length="151" mass="18106">MSKRTNSRQIKANSQVNFSVLQKENEYQDYLINLKKERLRTFRNLVRFTNSLSLEPGEDHASTFCKTIQLASVLQRALELLNHSNVYKLFQHYRQKFEIIEIHSREQLLQEASQRLLEIFNLTTTKDQIEKNKQNLYKKLNELCKLLDRQF</sequence>
<evidence type="ECO:0000313" key="1">
    <source>
        <dbReference type="EMBL" id="KAF0412224.1"/>
    </source>
</evidence>
<organism evidence="1 2">
    <name type="scientific">Gigaspora margarita</name>
    <dbReference type="NCBI Taxonomy" id="4874"/>
    <lineage>
        <taxon>Eukaryota</taxon>
        <taxon>Fungi</taxon>
        <taxon>Fungi incertae sedis</taxon>
        <taxon>Mucoromycota</taxon>
        <taxon>Glomeromycotina</taxon>
        <taxon>Glomeromycetes</taxon>
        <taxon>Diversisporales</taxon>
        <taxon>Gigasporaceae</taxon>
        <taxon>Gigaspora</taxon>
    </lineage>
</organism>